<sequence>KPAGQKGHISIVSNDGIPQEFEAIRKGEIDATVSQPADLYAKYALRYAQAAAQGTTFKPGPTDHDSTIIEIPGGLEDQLPAPLITKDNVDDKTLWGNNVGK</sequence>
<organism evidence="1 2">
    <name type="scientific">Streptomyces caniscabiei</name>
    <dbReference type="NCBI Taxonomy" id="2746961"/>
    <lineage>
        <taxon>Bacteria</taxon>
        <taxon>Bacillati</taxon>
        <taxon>Actinomycetota</taxon>
        <taxon>Actinomycetes</taxon>
        <taxon>Kitasatosporales</taxon>
        <taxon>Streptomycetaceae</taxon>
        <taxon>Streptomyces</taxon>
    </lineage>
</organism>
<dbReference type="Proteomes" id="UP001282474">
    <property type="component" value="Unassembled WGS sequence"/>
</dbReference>
<accession>A0ABU4N7W3</accession>
<feature type="non-terminal residue" evidence="1">
    <location>
        <position position="1"/>
    </location>
</feature>
<protein>
    <submittedName>
        <fullName evidence="1">Sugar ABC transporter substrate-binding protein</fullName>
    </submittedName>
</protein>
<proteinExistence type="predicted"/>
<dbReference type="SUPFAM" id="SSF53822">
    <property type="entry name" value="Periplasmic binding protein-like I"/>
    <property type="match status" value="1"/>
</dbReference>
<dbReference type="EMBL" id="JARAWJ010000168">
    <property type="protein sequence ID" value="MDX3044892.1"/>
    <property type="molecule type" value="Genomic_DNA"/>
</dbReference>
<dbReference type="Gene3D" id="3.40.50.2300">
    <property type="match status" value="1"/>
</dbReference>
<evidence type="ECO:0000313" key="2">
    <source>
        <dbReference type="Proteomes" id="UP001282474"/>
    </source>
</evidence>
<evidence type="ECO:0000313" key="1">
    <source>
        <dbReference type="EMBL" id="MDX3044892.1"/>
    </source>
</evidence>
<comment type="caution">
    <text evidence="1">The sequence shown here is derived from an EMBL/GenBank/DDBJ whole genome shotgun (WGS) entry which is preliminary data.</text>
</comment>
<name>A0ABU4N7W3_9ACTN</name>
<reference evidence="1 2" key="1">
    <citation type="journal article" date="2023" name="Microb. Genom.">
        <title>Mesoterricola silvestris gen. nov., sp. nov., Mesoterricola sediminis sp. nov., Geothrix oryzae sp. nov., Geothrix edaphica sp. nov., Geothrix rubra sp. nov., and Geothrix limicola sp. nov., six novel members of Acidobacteriota isolated from soils.</title>
        <authorList>
            <person name="Weisberg A.J."/>
            <person name="Pearce E."/>
            <person name="Kramer C.G."/>
            <person name="Chang J.H."/>
            <person name="Clarke C.R."/>
        </authorList>
    </citation>
    <scope>NUCLEOTIDE SEQUENCE [LARGE SCALE GENOMIC DNA]</scope>
    <source>
        <strain evidence="1 2">NE20-4-1</strain>
    </source>
</reference>
<dbReference type="InterPro" id="IPR028082">
    <property type="entry name" value="Peripla_BP_I"/>
</dbReference>
<gene>
    <name evidence="1" type="ORF">PV383_48290</name>
</gene>
<keyword evidence="2" id="KW-1185">Reference proteome</keyword>